<feature type="region of interest" description="Disordered" evidence="11">
    <location>
        <begin position="1"/>
        <end position="21"/>
    </location>
</feature>
<dbReference type="InterPro" id="IPR006073">
    <property type="entry name" value="GTP-bd"/>
</dbReference>
<keyword evidence="8 10" id="KW-0717">Septation</keyword>
<feature type="region of interest" description="Disordered" evidence="11">
    <location>
        <begin position="259"/>
        <end position="287"/>
    </location>
</feature>
<organism evidence="13 14">
    <name type="scientific">Acinetobacter lwoffii</name>
    <dbReference type="NCBI Taxonomy" id="28090"/>
    <lineage>
        <taxon>Bacteria</taxon>
        <taxon>Pseudomonadati</taxon>
        <taxon>Pseudomonadota</taxon>
        <taxon>Gammaproteobacteria</taxon>
        <taxon>Moraxellales</taxon>
        <taxon>Moraxellaceae</taxon>
        <taxon>Acinetobacter</taxon>
    </lineage>
</organism>
<evidence type="ECO:0000256" key="5">
    <source>
        <dbReference type="ARBA" id="ARBA00022741"/>
    </source>
</evidence>
<dbReference type="EMBL" id="CP054803">
    <property type="protein sequence ID" value="QKU20568.1"/>
    <property type="molecule type" value="Genomic_DNA"/>
</dbReference>
<dbReference type="HAMAP" id="MF_00321">
    <property type="entry name" value="GTPase_EngB"/>
    <property type="match status" value="1"/>
</dbReference>
<comment type="similarity">
    <text evidence="2 10">Belongs to the TRAFAC class TrmE-Era-EngA-EngB-Septin-like GTPase superfamily. EngB GTPase family.</text>
</comment>
<dbReference type="Proteomes" id="UP000509126">
    <property type="component" value="Chromosome"/>
</dbReference>
<keyword evidence="3 10" id="KW-0132">Cell division</keyword>
<evidence type="ECO:0000256" key="3">
    <source>
        <dbReference type="ARBA" id="ARBA00022618"/>
    </source>
</evidence>
<dbReference type="GO" id="GO:0005525">
    <property type="term" value="F:GTP binding"/>
    <property type="evidence" value="ECO:0007669"/>
    <property type="project" value="UniProtKB-UniRule"/>
</dbReference>
<dbReference type="CDD" id="cd01876">
    <property type="entry name" value="YihA_EngB"/>
    <property type="match status" value="1"/>
</dbReference>
<keyword evidence="4" id="KW-0479">Metal-binding</keyword>
<dbReference type="SUPFAM" id="SSF52540">
    <property type="entry name" value="P-loop containing nucleoside triphosphate hydrolases"/>
    <property type="match status" value="1"/>
</dbReference>
<dbReference type="PANTHER" id="PTHR11649">
    <property type="entry name" value="MSS1/TRME-RELATED GTP-BINDING PROTEIN"/>
    <property type="match status" value="1"/>
</dbReference>
<evidence type="ECO:0000313" key="14">
    <source>
        <dbReference type="Proteomes" id="UP000509126"/>
    </source>
</evidence>
<dbReference type="PANTHER" id="PTHR11649:SF13">
    <property type="entry name" value="ENGB-TYPE G DOMAIN-CONTAINING PROTEIN"/>
    <property type="match status" value="1"/>
</dbReference>
<evidence type="ECO:0000313" key="13">
    <source>
        <dbReference type="EMBL" id="QKU20568.1"/>
    </source>
</evidence>
<dbReference type="InterPro" id="IPR030393">
    <property type="entry name" value="G_ENGB_dom"/>
</dbReference>
<comment type="cofactor">
    <cofactor evidence="1">
        <name>Mg(2+)</name>
        <dbReference type="ChEBI" id="CHEBI:18420"/>
    </cofactor>
</comment>
<dbReference type="GO" id="GO:0046872">
    <property type="term" value="F:metal ion binding"/>
    <property type="evidence" value="ECO:0007669"/>
    <property type="project" value="UniProtKB-KW"/>
</dbReference>
<comment type="function">
    <text evidence="10">Necessary for normal cell division and for the maintenance of normal septation.</text>
</comment>
<keyword evidence="7 10" id="KW-0342">GTP-binding</keyword>
<feature type="compositionally biased region" description="Basic residues" evidence="11">
    <location>
        <begin position="1"/>
        <end position="18"/>
    </location>
</feature>
<evidence type="ECO:0000256" key="11">
    <source>
        <dbReference type="SAM" id="MobiDB-lite"/>
    </source>
</evidence>
<evidence type="ECO:0000256" key="1">
    <source>
        <dbReference type="ARBA" id="ARBA00001946"/>
    </source>
</evidence>
<evidence type="ECO:0000256" key="7">
    <source>
        <dbReference type="ARBA" id="ARBA00023134"/>
    </source>
</evidence>
<feature type="compositionally biased region" description="Acidic residues" evidence="11">
    <location>
        <begin position="259"/>
        <end position="272"/>
    </location>
</feature>
<proteinExistence type="inferred from homology"/>
<evidence type="ECO:0000256" key="2">
    <source>
        <dbReference type="ARBA" id="ARBA00009638"/>
    </source>
</evidence>
<dbReference type="GO" id="GO:0000917">
    <property type="term" value="P:division septum assembly"/>
    <property type="evidence" value="ECO:0007669"/>
    <property type="project" value="UniProtKB-KW"/>
</dbReference>
<dbReference type="FunFam" id="3.40.50.300:FF:000098">
    <property type="entry name" value="Probable GTP-binding protein EngB"/>
    <property type="match status" value="1"/>
</dbReference>
<dbReference type="Pfam" id="PF01926">
    <property type="entry name" value="MMR_HSR1"/>
    <property type="match status" value="1"/>
</dbReference>
<dbReference type="InterPro" id="IPR027417">
    <property type="entry name" value="P-loop_NTPase"/>
</dbReference>
<accession>A0A6N1MEP9</accession>
<dbReference type="InterPro" id="IPR019987">
    <property type="entry name" value="GTP-bd_ribosome_bio_YsxC"/>
</dbReference>
<evidence type="ECO:0000256" key="4">
    <source>
        <dbReference type="ARBA" id="ARBA00022723"/>
    </source>
</evidence>
<dbReference type="NCBIfam" id="TIGR03598">
    <property type="entry name" value="GTPase_YsxC"/>
    <property type="match status" value="1"/>
</dbReference>
<name>A0A6N1MEP9_ACILW</name>
<evidence type="ECO:0000256" key="6">
    <source>
        <dbReference type="ARBA" id="ARBA00022842"/>
    </source>
</evidence>
<protein>
    <recommendedName>
        <fullName evidence="10">Probable GTP-binding protein EngB</fullName>
    </recommendedName>
</protein>
<evidence type="ECO:0000259" key="12">
    <source>
        <dbReference type="PROSITE" id="PS51706"/>
    </source>
</evidence>
<feature type="domain" description="EngB-type G" evidence="12">
    <location>
        <begin position="61"/>
        <end position="236"/>
    </location>
</feature>
<evidence type="ECO:0000256" key="10">
    <source>
        <dbReference type="HAMAP-Rule" id="MF_00321"/>
    </source>
</evidence>
<dbReference type="GO" id="GO:0005829">
    <property type="term" value="C:cytosol"/>
    <property type="evidence" value="ECO:0007669"/>
    <property type="project" value="TreeGrafter"/>
</dbReference>
<evidence type="ECO:0000256" key="8">
    <source>
        <dbReference type="ARBA" id="ARBA00023210"/>
    </source>
</evidence>
<dbReference type="PROSITE" id="PS51706">
    <property type="entry name" value="G_ENGB"/>
    <property type="match status" value="1"/>
</dbReference>
<keyword evidence="9 10" id="KW-0131">Cell cycle</keyword>
<reference evidence="13 14" key="1">
    <citation type="submission" date="2019-11" db="EMBL/GenBank/DDBJ databases">
        <title>FDA dAtabase for Regulatory Grade micrObial Sequences (FDA-ARGOS): Supporting development and validation of Infectious Disease Dx tests.</title>
        <authorList>
            <person name="Patel R."/>
            <person name="Rucinski S."/>
            <person name="Tallon L."/>
            <person name="Sadzewicz L."/>
            <person name="Vavikolanu K."/>
            <person name="Mehta A."/>
            <person name="Aluvathingal J."/>
            <person name="Nadendla S."/>
            <person name="Nandy P."/>
            <person name="Geyer C."/>
            <person name="Yan Y."/>
            <person name="Sichtig H."/>
        </authorList>
    </citation>
    <scope>NUCLEOTIDE SEQUENCE [LARGE SCALE GENOMIC DNA]</scope>
    <source>
        <strain evidence="13 14">FDAARGOS_557</strain>
    </source>
</reference>
<dbReference type="Gene3D" id="3.40.50.300">
    <property type="entry name" value="P-loop containing nucleotide triphosphate hydrolases"/>
    <property type="match status" value="1"/>
</dbReference>
<keyword evidence="6" id="KW-0460">Magnesium</keyword>
<keyword evidence="5 10" id="KW-0547">Nucleotide-binding</keyword>
<dbReference type="AlphaFoldDB" id="A0A6N1MEP9"/>
<gene>
    <name evidence="10" type="primary">engB</name>
    <name evidence="13" type="ORF">FOB19_03410</name>
</gene>
<sequence>MHHSRGKSKNSKTAHAPKQKISYEKKVDSAITEYSVRALNWLRKAEFLMSAPKLSLCVEDTGYEIAFAGRSNAGKSSAINALTNQKQLARASKKPGRTQMINFFSLGNPDQRLVDLPGYGYAAVPEKMKLVWQKELENYLIHRQSLQGLVLLMDIRHPLQHFDVMMLEWAYSRQLFVHVLLTKSDKLNRGPASKALQEVKAALKKMKLDFSIQLFSSMNKQGLEELASVMGGRLNFTLDQASEYDLDSIPEASAHDLNESDEPLEELELSEADSEHVTEVSTHDLNEAEEPLELLEQDQSELKAADELNQNKHSAD</sequence>
<feature type="compositionally biased region" description="Basic and acidic residues" evidence="11">
    <location>
        <begin position="273"/>
        <end position="286"/>
    </location>
</feature>
<evidence type="ECO:0000256" key="9">
    <source>
        <dbReference type="ARBA" id="ARBA00023306"/>
    </source>
</evidence>